<proteinExistence type="predicted"/>
<dbReference type="PROSITE" id="PS50977">
    <property type="entry name" value="HTH_TETR_2"/>
    <property type="match status" value="1"/>
</dbReference>
<dbReference type="Gene3D" id="1.10.357.10">
    <property type="entry name" value="Tetracycline Repressor, domain 2"/>
    <property type="match status" value="1"/>
</dbReference>
<reference evidence="6 7" key="1">
    <citation type="submission" date="2019-05" db="EMBL/GenBank/DDBJ databases">
        <authorList>
            <person name="Narsing Rao M.P."/>
            <person name="Li W.J."/>
        </authorList>
    </citation>
    <scope>NUCLEOTIDE SEQUENCE [LARGE SCALE GENOMIC DNA]</scope>
    <source>
        <strain evidence="6 7">SYSU_K30003</strain>
    </source>
</reference>
<evidence type="ECO:0000313" key="7">
    <source>
        <dbReference type="Proteomes" id="UP000309676"/>
    </source>
</evidence>
<accession>A0A5R9GAS4</accession>
<dbReference type="SUPFAM" id="SSF48498">
    <property type="entry name" value="Tetracyclin repressor-like, C-terminal domain"/>
    <property type="match status" value="1"/>
</dbReference>
<dbReference type="InterPro" id="IPR009057">
    <property type="entry name" value="Homeodomain-like_sf"/>
</dbReference>
<evidence type="ECO:0000256" key="4">
    <source>
        <dbReference type="PROSITE-ProRule" id="PRU00335"/>
    </source>
</evidence>
<keyword evidence="2 4" id="KW-0238">DNA-binding</keyword>
<dbReference type="InterPro" id="IPR001647">
    <property type="entry name" value="HTH_TetR"/>
</dbReference>
<dbReference type="PANTHER" id="PTHR47506:SF3">
    <property type="entry name" value="HTH-TYPE TRANSCRIPTIONAL REGULATOR LMRA"/>
    <property type="match status" value="1"/>
</dbReference>
<dbReference type="InterPro" id="IPR011075">
    <property type="entry name" value="TetR_C"/>
</dbReference>
<keyword evidence="7" id="KW-1185">Reference proteome</keyword>
<evidence type="ECO:0000256" key="2">
    <source>
        <dbReference type="ARBA" id="ARBA00023125"/>
    </source>
</evidence>
<dbReference type="PANTHER" id="PTHR47506">
    <property type="entry name" value="TRANSCRIPTIONAL REGULATORY PROTEIN"/>
    <property type="match status" value="1"/>
</dbReference>
<sequence>MEALDAGLPRGGSVVSAARDVAHFPNECYNDEKQTDWSENGGRTVRKGEATKEHIIEKAAHVLNRRGYYASSLSEIMEASGLKKGGIYNHFESKEQIIAEAFAYNVKAMSERFDEAAAGFSHPIDRVLAMAAVARELYRGEPIPGGCAIMNAAVESDDAYPFLKAQARTSMERFVSKVRAILEQGQRDGRVDPAADAAEAALFIVSAIEGSLMISKLTDSGAAVDAALKRIASFLNRELRRP</sequence>
<dbReference type="GO" id="GO:0003677">
    <property type="term" value="F:DNA binding"/>
    <property type="evidence" value="ECO:0007669"/>
    <property type="project" value="UniProtKB-UniRule"/>
</dbReference>
<dbReference type="SUPFAM" id="SSF46689">
    <property type="entry name" value="Homeodomain-like"/>
    <property type="match status" value="1"/>
</dbReference>
<feature type="DNA-binding region" description="H-T-H motif" evidence="4">
    <location>
        <begin position="72"/>
        <end position="91"/>
    </location>
</feature>
<organism evidence="6 7">
    <name type="scientific">Paenibacillus antri</name>
    <dbReference type="NCBI Taxonomy" id="2582848"/>
    <lineage>
        <taxon>Bacteria</taxon>
        <taxon>Bacillati</taxon>
        <taxon>Bacillota</taxon>
        <taxon>Bacilli</taxon>
        <taxon>Bacillales</taxon>
        <taxon>Paenibacillaceae</taxon>
        <taxon>Paenibacillus</taxon>
    </lineage>
</organism>
<dbReference type="Proteomes" id="UP000309676">
    <property type="component" value="Unassembled WGS sequence"/>
</dbReference>
<dbReference type="Pfam" id="PF00440">
    <property type="entry name" value="TetR_N"/>
    <property type="match status" value="1"/>
</dbReference>
<comment type="caution">
    <text evidence="6">The sequence shown here is derived from an EMBL/GenBank/DDBJ whole genome shotgun (WGS) entry which is preliminary data.</text>
</comment>
<keyword evidence="1" id="KW-0805">Transcription regulation</keyword>
<dbReference type="InterPro" id="IPR036271">
    <property type="entry name" value="Tet_transcr_reg_TetR-rel_C_sf"/>
</dbReference>
<evidence type="ECO:0000313" key="6">
    <source>
        <dbReference type="EMBL" id="TLS51190.1"/>
    </source>
</evidence>
<evidence type="ECO:0000259" key="5">
    <source>
        <dbReference type="PROSITE" id="PS50977"/>
    </source>
</evidence>
<protein>
    <submittedName>
        <fullName evidence="6">TetR/AcrR family transcriptional regulator</fullName>
    </submittedName>
</protein>
<name>A0A5R9GAS4_9BACL</name>
<dbReference type="EMBL" id="VCIW01000010">
    <property type="protein sequence ID" value="TLS51190.1"/>
    <property type="molecule type" value="Genomic_DNA"/>
</dbReference>
<dbReference type="PRINTS" id="PR00455">
    <property type="entry name" value="HTHTETR"/>
</dbReference>
<dbReference type="AlphaFoldDB" id="A0A5R9GAS4"/>
<keyword evidence="3" id="KW-0804">Transcription</keyword>
<feature type="domain" description="HTH tetR-type" evidence="5">
    <location>
        <begin position="49"/>
        <end position="109"/>
    </location>
</feature>
<evidence type="ECO:0000256" key="3">
    <source>
        <dbReference type="ARBA" id="ARBA00023163"/>
    </source>
</evidence>
<gene>
    <name evidence="6" type="ORF">FE782_15760</name>
</gene>
<evidence type="ECO:0000256" key="1">
    <source>
        <dbReference type="ARBA" id="ARBA00023015"/>
    </source>
</evidence>
<dbReference type="Pfam" id="PF16925">
    <property type="entry name" value="TetR_C_13"/>
    <property type="match status" value="1"/>
</dbReference>